<evidence type="ECO:0000256" key="4">
    <source>
        <dbReference type="ARBA" id="ARBA00022692"/>
    </source>
</evidence>
<keyword evidence="6 8" id="KW-0472">Membrane</keyword>
<dbReference type="InterPro" id="IPR036942">
    <property type="entry name" value="Beta-barrel_TonB_sf"/>
</dbReference>
<dbReference type="SUPFAM" id="SSF56935">
    <property type="entry name" value="Porins"/>
    <property type="match status" value="1"/>
</dbReference>
<dbReference type="Gene3D" id="2.170.130.10">
    <property type="entry name" value="TonB-dependent receptor, plug domain"/>
    <property type="match status" value="1"/>
</dbReference>
<dbReference type="Proteomes" id="UP000218332">
    <property type="component" value="Unassembled WGS sequence"/>
</dbReference>
<dbReference type="InterPro" id="IPR000531">
    <property type="entry name" value="Beta-barrel_TonB"/>
</dbReference>
<evidence type="ECO:0000256" key="7">
    <source>
        <dbReference type="ARBA" id="ARBA00023237"/>
    </source>
</evidence>
<reference evidence="13 14" key="1">
    <citation type="submission" date="2017-07" db="EMBL/GenBank/DDBJ databases">
        <title>Tamlnaduibacter salinus (Mi-7) genome sequencing.</title>
        <authorList>
            <person name="Verma A."/>
            <person name="Krishnamurthi S."/>
        </authorList>
    </citation>
    <scope>NUCLEOTIDE SEQUENCE [LARGE SCALE GENOMIC DNA]</scope>
    <source>
        <strain evidence="13 14">Mi-7</strain>
    </source>
</reference>
<evidence type="ECO:0000256" key="5">
    <source>
        <dbReference type="ARBA" id="ARBA00023077"/>
    </source>
</evidence>
<dbReference type="EMBL" id="NMPM01000052">
    <property type="protein sequence ID" value="PAV25628.1"/>
    <property type="molecule type" value="Genomic_DNA"/>
</dbReference>
<evidence type="ECO:0000256" key="3">
    <source>
        <dbReference type="ARBA" id="ARBA00022452"/>
    </source>
</evidence>
<evidence type="ECO:0000256" key="6">
    <source>
        <dbReference type="ARBA" id="ARBA00023136"/>
    </source>
</evidence>
<feature type="chain" id="PRO_5013127344" evidence="10">
    <location>
        <begin position="24"/>
        <end position="694"/>
    </location>
</feature>
<keyword evidence="13" id="KW-0675">Receptor</keyword>
<evidence type="ECO:0000259" key="11">
    <source>
        <dbReference type="Pfam" id="PF00593"/>
    </source>
</evidence>
<feature type="domain" description="TonB-dependent receptor-like beta-barrel" evidence="11">
    <location>
        <begin position="238"/>
        <end position="646"/>
    </location>
</feature>
<dbReference type="GO" id="GO:0015344">
    <property type="term" value="F:siderophore uptake transmembrane transporter activity"/>
    <property type="evidence" value="ECO:0007669"/>
    <property type="project" value="TreeGrafter"/>
</dbReference>
<keyword evidence="10" id="KW-0732">Signal</keyword>
<evidence type="ECO:0000256" key="8">
    <source>
        <dbReference type="PROSITE-ProRule" id="PRU01360"/>
    </source>
</evidence>
<feature type="domain" description="TonB-dependent receptor plug" evidence="12">
    <location>
        <begin position="68"/>
        <end position="176"/>
    </location>
</feature>
<keyword evidence="14" id="KW-1185">Reference proteome</keyword>
<organism evidence="13 14">
    <name type="scientific">Tamilnaduibacter salinus</name>
    <dbReference type="NCBI Taxonomy" id="1484056"/>
    <lineage>
        <taxon>Bacteria</taxon>
        <taxon>Pseudomonadati</taxon>
        <taxon>Pseudomonadota</taxon>
        <taxon>Gammaproteobacteria</taxon>
        <taxon>Pseudomonadales</taxon>
        <taxon>Marinobacteraceae</taxon>
        <taxon>Tamilnaduibacter</taxon>
    </lineage>
</organism>
<comment type="similarity">
    <text evidence="8 9">Belongs to the TonB-dependent receptor family.</text>
</comment>
<dbReference type="InterPro" id="IPR012910">
    <property type="entry name" value="Plug_dom"/>
</dbReference>
<sequence>MMKDCFPYTVTTSLLFAVTATHAATAPPDDPTDTLPPAPSSVAGTEGEFVMERPMPEVLSTARLRQPKSRVPGATTVIQGDLIRQLGVVDLWEIFRLVPGMTVGYVGSNKPVVSYHGTVAYDQRRLQVLIDGRTAYKPSLADVDWHAMPVALEDIQRIEISRGPNAAAYGINAFLGTINIITKSPDSAQGAHVNVGYGSDNHRDIYASVGAGRGDFQYHLSFQRRDDDGFDYEIEPEPGEPDRSDFHDSYRYQFANVDAIWRVNPSDSVEFWAGVTDGTDEEDKDIIGEAFGSVTEPDIMVDDYYLQTKWTHQVNPRHRFHVQVNYQQYKRRQSWRVRPLGIGFEATTNQDLTESRVEYQIQDTLAFTPDTRLVSGGTYREDGYHSDTFFNGGGNTYQGRLFFNLEHSPLSWLTLNGGASLEKTSDLDDTFFSPRVSANFQIAKHQTLRFVVSKAVRTPDAFEQNADWGYRASDVTPPAFVPLVEGQRIGPQAMATGDLHEERILSREISYFGQFRLGDGLLSTEIRLFDDNLRDLLSGTLNVDDWTLENSVDLDQKGIELENSLEFRDSKFRLTYAYMDQDGRFVGDTGPGIDPQRTVEQESRLTAQHSGSLAWIQRYDFDISSAVTYYMTDRFRNGDYQRIDGRLSKTFRWPDQTVDVALLMQHQIHDSPPQSLNNNVRGRNQFFAEVGLRF</sequence>
<evidence type="ECO:0000256" key="2">
    <source>
        <dbReference type="ARBA" id="ARBA00022448"/>
    </source>
</evidence>
<gene>
    <name evidence="13" type="ORF">CF392_10095</name>
</gene>
<keyword evidence="5 9" id="KW-0798">TonB box</keyword>
<dbReference type="GO" id="GO:0009279">
    <property type="term" value="C:cell outer membrane"/>
    <property type="evidence" value="ECO:0007669"/>
    <property type="project" value="UniProtKB-SubCell"/>
</dbReference>
<dbReference type="PANTHER" id="PTHR30069:SF27">
    <property type="entry name" value="BLL4766 PROTEIN"/>
    <property type="match status" value="1"/>
</dbReference>
<dbReference type="PROSITE" id="PS52016">
    <property type="entry name" value="TONB_DEPENDENT_REC_3"/>
    <property type="match status" value="1"/>
</dbReference>
<evidence type="ECO:0000256" key="1">
    <source>
        <dbReference type="ARBA" id="ARBA00004571"/>
    </source>
</evidence>
<dbReference type="PANTHER" id="PTHR30069">
    <property type="entry name" value="TONB-DEPENDENT OUTER MEMBRANE RECEPTOR"/>
    <property type="match status" value="1"/>
</dbReference>
<keyword evidence="4 8" id="KW-0812">Transmembrane</keyword>
<name>A0A2A2I2H8_9GAMM</name>
<protein>
    <submittedName>
        <fullName evidence="13">TonB-dependent receptor</fullName>
    </submittedName>
</protein>
<dbReference type="InterPro" id="IPR037066">
    <property type="entry name" value="Plug_dom_sf"/>
</dbReference>
<dbReference type="Pfam" id="PF00593">
    <property type="entry name" value="TonB_dep_Rec_b-barrel"/>
    <property type="match status" value="1"/>
</dbReference>
<dbReference type="Pfam" id="PF07715">
    <property type="entry name" value="Plug"/>
    <property type="match status" value="1"/>
</dbReference>
<evidence type="ECO:0000256" key="10">
    <source>
        <dbReference type="SAM" id="SignalP"/>
    </source>
</evidence>
<dbReference type="Gene3D" id="2.40.170.20">
    <property type="entry name" value="TonB-dependent receptor, beta-barrel domain"/>
    <property type="match status" value="1"/>
</dbReference>
<comment type="subcellular location">
    <subcellularLocation>
        <location evidence="1 8">Cell outer membrane</location>
        <topology evidence="1 8">Multi-pass membrane protein</topology>
    </subcellularLocation>
</comment>
<dbReference type="RefSeq" id="WP_095611334.1">
    <property type="nucleotide sequence ID" value="NZ_NMPM01000052.1"/>
</dbReference>
<evidence type="ECO:0000256" key="9">
    <source>
        <dbReference type="RuleBase" id="RU003357"/>
    </source>
</evidence>
<evidence type="ECO:0000259" key="12">
    <source>
        <dbReference type="Pfam" id="PF07715"/>
    </source>
</evidence>
<feature type="signal peptide" evidence="10">
    <location>
        <begin position="1"/>
        <end position="23"/>
    </location>
</feature>
<dbReference type="GO" id="GO:0044718">
    <property type="term" value="P:siderophore transmembrane transport"/>
    <property type="evidence" value="ECO:0007669"/>
    <property type="project" value="TreeGrafter"/>
</dbReference>
<evidence type="ECO:0000313" key="14">
    <source>
        <dbReference type="Proteomes" id="UP000218332"/>
    </source>
</evidence>
<dbReference type="InterPro" id="IPR039426">
    <property type="entry name" value="TonB-dep_rcpt-like"/>
</dbReference>
<keyword evidence="7 8" id="KW-0998">Cell outer membrane</keyword>
<keyword evidence="3 8" id="KW-1134">Transmembrane beta strand</keyword>
<comment type="caution">
    <text evidence="13">The sequence shown here is derived from an EMBL/GenBank/DDBJ whole genome shotgun (WGS) entry which is preliminary data.</text>
</comment>
<proteinExistence type="inferred from homology"/>
<accession>A0A2A2I2H8</accession>
<evidence type="ECO:0000313" key="13">
    <source>
        <dbReference type="EMBL" id="PAV25628.1"/>
    </source>
</evidence>
<keyword evidence="2 8" id="KW-0813">Transport</keyword>
<dbReference type="AlphaFoldDB" id="A0A2A2I2H8"/>